<dbReference type="AlphaFoldDB" id="U4KZJ0"/>
<reference evidence="2 3" key="1">
    <citation type="journal article" date="2013" name="PLoS Genet.">
        <title>The genome and development-dependent transcriptomes of Pyronema confluens: a window into fungal evolution.</title>
        <authorList>
            <person name="Traeger S."/>
            <person name="Altegoer F."/>
            <person name="Freitag M."/>
            <person name="Gabaldon T."/>
            <person name="Kempken F."/>
            <person name="Kumar A."/>
            <person name="Marcet-Houben M."/>
            <person name="Poggeler S."/>
            <person name="Stajich J.E."/>
            <person name="Nowrousian M."/>
        </authorList>
    </citation>
    <scope>NUCLEOTIDE SEQUENCE [LARGE SCALE GENOMIC DNA]</scope>
    <source>
        <strain evidence="3">CBS 100304</strain>
        <tissue evidence="2">Vegetative mycelium</tissue>
    </source>
</reference>
<name>U4KZJ0_PYROM</name>
<evidence type="ECO:0000313" key="2">
    <source>
        <dbReference type="EMBL" id="CCX07135.1"/>
    </source>
</evidence>
<accession>U4KZJ0</accession>
<keyword evidence="1" id="KW-0472">Membrane</keyword>
<dbReference type="Proteomes" id="UP000018144">
    <property type="component" value="Unassembled WGS sequence"/>
</dbReference>
<protein>
    <submittedName>
        <fullName evidence="2">Uncharacterized protein</fullName>
    </submittedName>
</protein>
<feature type="transmembrane region" description="Helical" evidence="1">
    <location>
        <begin position="18"/>
        <end position="36"/>
    </location>
</feature>
<evidence type="ECO:0000256" key="1">
    <source>
        <dbReference type="SAM" id="Phobius"/>
    </source>
</evidence>
<proteinExistence type="predicted"/>
<gene>
    <name evidence="2" type="ORF">PCON_06722</name>
</gene>
<keyword evidence="1" id="KW-0812">Transmembrane</keyword>
<dbReference type="EMBL" id="HF935335">
    <property type="protein sequence ID" value="CCX07135.1"/>
    <property type="molecule type" value="Genomic_DNA"/>
</dbReference>
<keyword evidence="1" id="KW-1133">Transmembrane helix</keyword>
<sequence length="46" mass="5166">MVLTVCVTKSHGISLYTLIHRCVGRLVMLMVLSYSYRFTSRSNDGG</sequence>
<keyword evidence="3" id="KW-1185">Reference proteome</keyword>
<evidence type="ECO:0000313" key="3">
    <source>
        <dbReference type="Proteomes" id="UP000018144"/>
    </source>
</evidence>
<organism evidence="2 3">
    <name type="scientific">Pyronema omphalodes (strain CBS 100304)</name>
    <name type="common">Pyronema confluens</name>
    <dbReference type="NCBI Taxonomy" id="1076935"/>
    <lineage>
        <taxon>Eukaryota</taxon>
        <taxon>Fungi</taxon>
        <taxon>Dikarya</taxon>
        <taxon>Ascomycota</taxon>
        <taxon>Pezizomycotina</taxon>
        <taxon>Pezizomycetes</taxon>
        <taxon>Pezizales</taxon>
        <taxon>Pyronemataceae</taxon>
        <taxon>Pyronema</taxon>
    </lineage>
</organism>